<dbReference type="PANTHER" id="PTHR42995:SF5">
    <property type="entry name" value="ACETYL-COENZYME A CARBOXYLASE CARBOXYL TRANSFERASE SUBUNIT BETA, CHLOROPLASTIC"/>
    <property type="match status" value="1"/>
</dbReference>
<keyword evidence="5 7" id="KW-0862">Zinc</keyword>
<keyword evidence="7" id="KW-0444">Lipid biosynthesis</keyword>
<dbReference type="SUPFAM" id="SSF52096">
    <property type="entry name" value="ClpP/crotonase"/>
    <property type="match status" value="1"/>
</dbReference>
<dbReference type="GO" id="GO:2001295">
    <property type="term" value="P:malonyl-CoA biosynthetic process"/>
    <property type="evidence" value="ECO:0007669"/>
    <property type="project" value="UniProtKB-UniRule"/>
</dbReference>
<dbReference type="GO" id="GO:0003989">
    <property type="term" value="F:acetyl-CoA carboxylase activity"/>
    <property type="evidence" value="ECO:0007669"/>
    <property type="project" value="InterPro"/>
</dbReference>
<dbReference type="GO" id="GO:0008270">
    <property type="term" value="F:zinc ion binding"/>
    <property type="evidence" value="ECO:0007669"/>
    <property type="project" value="UniProtKB-UniRule"/>
</dbReference>
<gene>
    <name evidence="7 11" type="primary">accD</name>
</gene>
<dbReference type="InterPro" id="IPR034733">
    <property type="entry name" value="AcCoA_carboxyl_beta"/>
</dbReference>
<comment type="subunit">
    <text evidence="1">Acetyl-CoA carboxylase is a heterohexamer composed of biotin carboxyl carrier protein, biotin carboxylase and 2 subunits each of ACCase subunit alpha and ACCase plastid-coded subunit beta (accD).</text>
</comment>
<feature type="binding site" evidence="7">
    <location>
        <position position="134"/>
    </location>
    <ligand>
        <name>Zn(2+)</name>
        <dbReference type="ChEBI" id="CHEBI:29105"/>
    </ligand>
</feature>
<keyword evidence="7" id="KW-0275">Fatty acid biosynthesis</keyword>
<dbReference type="AlphaFoldDB" id="A0A6M8TX35"/>
<dbReference type="EC" id="2.1.3.15" evidence="7"/>
<dbReference type="InterPro" id="IPR029045">
    <property type="entry name" value="ClpP/crotonase-like_dom_sf"/>
</dbReference>
<keyword evidence="8" id="KW-0175">Coiled coil</keyword>
<evidence type="ECO:0000256" key="6">
    <source>
        <dbReference type="ARBA" id="ARBA00022840"/>
    </source>
</evidence>
<evidence type="ECO:0000256" key="4">
    <source>
        <dbReference type="ARBA" id="ARBA00022771"/>
    </source>
</evidence>
<comment type="subunit">
    <text evidence="7">Acetyl-CoA carboxylase is a heterohexamer composed of biotin carboxyl carrier protein (AccB), biotin carboxylase (AccC) and two subunits each of ACCase subunit alpha (AccA) and ACCase subunit beta (AccD).</text>
</comment>
<dbReference type="GO" id="GO:0005524">
    <property type="term" value="F:ATP binding"/>
    <property type="evidence" value="ECO:0007669"/>
    <property type="project" value="UniProtKB-KW"/>
</dbReference>
<dbReference type="EMBL" id="MK995179">
    <property type="protein sequence ID" value="QKJ81736.1"/>
    <property type="molecule type" value="Genomic_DNA"/>
</dbReference>
<evidence type="ECO:0000256" key="2">
    <source>
        <dbReference type="ARBA" id="ARBA00022679"/>
    </source>
</evidence>
<feature type="region of interest" description="Disordered" evidence="9">
    <location>
        <begin position="352"/>
        <end position="371"/>
    </location>
</feature>
<feature type="zinc finger region" description="C4-type" evidence="7">
    <location>
        <begin position="134"/>
        <end position="156"/>
    </location>
</feature>
<proteinExistence type="inferred from homology"/>
<evidence type="ECO:0000313" key="11">
    <source>
        <dbReference type="EMBL" id="QKJ81736.1"/>
    </source>
</evidence>
<comment type="cofactor">
    <cofactor evidence="7">
        <name>Zn(2+)</name>
        <dbReference type="ChEBI" id="CHEBI:29105"/>
    </cofactor>
    <text evidence="7">Binds 1 zinc ion per subunit.</text>
</comment>
<keyword evidence="7" id="KW-0479">Metal-binding</keyword>
<dbReference type="InterPro" id="IPR011762">
    <property type="entry name" value="COA_CT_N"/>
</dbReference>
<sequence>MILISIISSIMPISKISNPQRREKRDPLKTRKLTCWGSYQLFRIQTDKDLVLFSFQTYIANPMVTLVTIDETNTLGLNYADYYSFTFDHYYFSKILAIELKNLPKLASYFLNVSENDSESLKRLKRYQYLWVSCEFCDGLNYRKTFMSKMYICEHCESYVKMGSSERIDFSIDSGTWYPIDEDMVSVDPIQFDQIDQIEQFDQIKQFYLDSNPNTNSPSRILNNERYTDIGPEVLIFSFIDVPLSRFFEVSLSRCPLAVSNPMPFPYIRYLDSYLKNIDLKIEELTSTKDETEKQKEDQDTNNKDLRSSIDIDLTSIDIDLTDTGELDVEINTLLQDLNQIIKRGILDEDQIEIPTNETDETNPKDENEDPPYIDKLDSNQREHGLTEAIQTGIGKLNGIPIAIGVMDFRFIGGSMGSVVGEKITRLIEYATNQLLPLILVCASGGARMQEGSLSLMQMAKISAALYDYQSNKKLFFISILTSPTTGGVIASFAMLADIIIAEPEAHIAFAGKRVIEQTLNQTVPEGSQEAEIIFESGLLDLIVPRNLLKSVLIELFHLHNFVPLNTNSSKSLT</sequence>
<dbReference type="GO" id="GO:0009317">
    <property type="term" value="C:acetyl-CoA carboxylase complex"/>
    <property type="evidence" value="ECO:0007669"/>
    <property type="project" value="InterPro"/>
</dbReference>
<protein>
    <recommendedName>
        <fullName evidence="7">Acetyl-coenzyme A carboxylase carboxyl transferase subunit beta</fullName>
        <shortName evidence="7">ACCase subunit beta</shortName>
        <shortName evidence="7">Acetyl-CoA carboxylase carboxyltransferase subunit beta</shortName>
        <ecNumber evidence="7">2.1.3.15</ecNumber>
    </recommendedName>
</protein>
<comment type="function">
    <text evidence="7">Component of the acetyl coenzyme A carboxylase (ACC) complex. Biotin carboxylase (BC) catalyzes the carboxylation of biotin on its carrier protein (BCCP) and then the CO(2) group is transferred by the transcarboxylase to acetyl-CoA to form malonyl-CoA.</text>
</comment>
<dbReference type="PRINTS" id="PR01070">
    <property type="entry name" value="ACCCTRFRASEB"/>
</dbReference>
<geneLocation type="plastid" evidence="11"/>
<evidence type="ECO:0000256" key="7">
    <source>
        <dbReference type="HAMAP-Rule" id="MF_01395"/>
    </source>
</evidence>
<evidence type="ECO:0000256" key="9">
    <source>
        <dbReference type="SAM" id="MobiDB-lite"/>
    </source>
</evidence>
<name>A0A6M8TX35_9ROSI</name>
<dbReference type="GO" id="GO:0006633">
    <property type="term" value="P:fatty acid biosynthetic process"/>
    <property type="evidence" value="ECO:0007669"/>
    <property type="project" value="UniProtKB-KW"/>
</dbReference>
<keyword evidence="7" id="KW-0276">Fatty acid metabolism</keyword>
<comment type="similarity">
    <text evidence="7">Belongs to the AccD/PCCB family.</text>
</comment>
<keyword evidence="4 7" id="KW-0863">Zinc-finger</keyword>
<reference evidence="11" key="1">
    <citation type="journal article" date="2020" name="Sci. Rep.">
        <title>Plastome Structural Conservation and Evolution in the Clusioid Clade of Malpighiales.</title>
        <authorList>
            <person name="Jin D.-M."/>
            <person name="Jin J.-J."/>
            <person name="Yi T.-S."/>
        </authorList>
    </citation>
    <scope>NUCLEOTIDE SEQUENCE</scope>
</reference>
<evidence type="ECO:0000256" key="5">
    <source>
        <dbReference type="ARBA" id="ARBA00022833"/>
    </source>
</evidence>
<dbReference type="Pfam" id="PF01039">
    <property type="entry name" value="Carboxyl_trans"/>
    <property type="match status" value="1"/>
</dbReference>
<dbReference type="UniPathway" id="UPA00655">
    <property type="reaction ID" value="UER00711"/>
</dbReference>
<dbReference type="GeneID" id="55762200"/>
<comment type="pathway">
    <text evidence="7">Lipid metabolism; malonyl-CoA biosynthesis; malonyl-CoA from acetyl-CoA: step 1/1.</text>
</comment>
<dbReference type="HAMAP" id="MF_01395">
    <property type="entry name" value="AcetylCoA_CT_beta"/>
    <property type="match status" value="1"/>
</dbReference>
<keyword evidence="2 7" id="KW-0808">Transferase</keyword>
<comment type="catalytic activity">
    <reaction evidence="7">
        <text>N(6)-carboxybiotinyl-L-lysyl-[protein] + acetyl-CoA = N(6)-biotinyl-L-lysyl-[protein] + malonyl-CoA</text>
        <dbReference type="Rhea" id="RHEA:54728"/>
        <dbReference type="Rhea" id="RHEA-COMP:10505"/>
        <dbReference type="Rhea" id="RHEA-COMP:10506"/>
        <dbReference type="ChEBI" id="CHEBI:57288"/>
        <dbReference type="ChEBI" id="CHEBI:57384"/>
        <dbReference type="ChEBI" id="CHEBI:83144"/>
        <dbReference type="ChEBI" id="CHEBI:83145"/>
        <dbReference type="EC" id="2.1.3.15"/>
    </reaction>
</comment>
<organism evidence="11">
    <name type="scientific">Tristicha trifaria</name>
    <dbReference type="NCBI Taxonomy" id="51607"/>
    <lineage>
        <taxon>Eukaryota</taxon>
        <taxon>Viridiplantae</taxon>
        <taxon>Streptophyta</taxon>
        <taxon>Embryophyta</taxon>
        <taxon>Tracheophyta</taxon>
        <taxon>Spermatophyta</taxon>
        <taxon>Magnoliopsida</taxon>
        <taxon>eudicotyledons</taxon>
        <taxon>Gunneridae</taxon>
        <taxon>Pentapetalae</taxon>
        <taxon>rosids</taxon>
        <taxon>fabids</taxon>
        <taxon>Malpighiales</taxon>
        <taxon>Podostemaceae</taxon>
        <taxon>Tristichoideae</taxon>
        <taxon>Tristicha</taxon>
    </lineage>
</organism>
<feature type="binding site" evidence="7">
    <location>
        <position position="153"/>
    </location>
    <ligand>
        <name>Zn(2+)</name>
        <dbReference type="ChEBI" id="CHEBI:29105"/>
    </ligand>
</feature>
<keyword evidence="6 7" id="KW-0067">ATP-binding</keyword>
<dbReference type="Gene3D" id="3.90.226.10">
    <property type="entry name" value="2-enoyl-CoA Hydratase, Chain A, domain 1"/>
    <property type="match status" value="2"/>
</dbReference>
<feature type="binding site" evidence="7">
    <location>
        <position position="137"/>
    </location>
    <ligand>
        <name>Zn(2+)</name>
        <dbReference type="ChEBI" id="CHEBI:29105"/>
    </ligand>
</feature>
<evidence type="ECO:0000256" key="8">
    <source>
        <dbReference type="SAM" id="Coils"/>
    </source>
</evidence>
<evidence type="ECO:0000259" key="10">
    <source>
        <dbReference type="PROSITE" id="PS50980"/>
    </source>
</evidence>
<dbReference type="PANTHER" id="PTHR42995">
    <property type="entry name" value="ACETYL-COENZYME A CARBOXYLASE CARBOXYL TRANSFERASE SUBUNIT BETA, CHLOROPLASTIC"/>
    <property type="match status" value="1"/>
</dbReference>
<dbReference type="InterPro" id="IPR000438">
    <property type="entry name" value="Acetyl_CoA_COase_Trfase_b_su"/>
</dbReference>
<feature type="binding site" evidence="7">
    <location>
        <position position="156"/>
    </location>
    <ligand>
        <name>Zn(2+)</name>
        <dbReference type="ChEBI" id="CHEBI:29105"/>
    </ligand>
</feature>
<evidence type="ECO:0000256" key="1">
    <source>
        <dbReference type="ARBA" id="ARBA00011842"/>
    </source>
</evidence>
<dbReference type="GO" id="GO:0009507">
    <property type="term" value="C:chloroplast"/>
    <property type="evidence" value="ECO:0007669"/>
    <property type="project" value="TreeGrafter"/>
</dbReference>
<evidence type="ECO:0000256" key="3">
    <source>
        <dbReference type="ARBA" id="ARBA00022741"/>
    </source>
</evidence>
<keyword evidence="3 7" id="KW-0547">Nucleotide-binding</keyword>
<keyword evidence="7" id="KW-0443">Lipid metabolism</keyword>
<feature type="domain" description="CoA carboxyltransferase N-terminal" evidence="10">
    <location>
        <begin position="275"/>
        <end position="574"/>
    </location>
</feature>
<dbReference type="GO" id="GO:0016743">
    <property type="term" value="F:carboxyl- or carbamoyltransferase activity"/>
    <property type="evidence" value="ECO:0007669"/>
    <property type="project" value="UniProtKB-UniRule"/>
</dbReference>
<dbReference type="PROSITE" id="PS50980">
    <property type="entry name" value="COA_CT_NTER"/>
    <property type="match status" value="1"/>
</dbReference>
<keyword evidence="11" id="KW-0934">Plastid</keyword>
<accession>A0A6M8TX35</accession>
<dbReference type="RefSeq" id="YP_009869796.1">
    <property type="nucleotide sequence ID" value="NC_049109.1"/>
</dbReference>
<feature type="coiled-coil region" evidence="8">
    <location>
        <begin position="275"/>
        <end position="309"/>
    </location>
</feature>